<dbReference type="GO" id="GO:0005096">
    <property type="term" value="F:GTPase activator activity"/>
    <property type="evidence" value="ECO:0007669"/>
    <property type="project" value="UniProtKB-KW"/>
</dbReference>
<dbReference type="RefSeq" id="XP_066924053.1">
    <property type="nucleotide sequence ID" value="XM_067067952.1"/>
</dbReference>
<evidence type="ECO:0000256" key="1">
    <source>
        <dbReference type="ARBA" id="ARBA00022468"/>
    </source>
</evidence>
<evidence type="ECO:0000256" key="2">
    <source>
        <dbReference type="SAM" id="MobiDB-lite"/>
    </source>
</evidence>
<dbReference type="GO" id="GO:0051056">
    <property type="term" value="P:regulation of small GTPase mediated signal transduction"/>
    <property type="evidence" value="ECO:0007669"/>
    <property type="project" value="InterPro"/>
</dbReference>
<feature type="domain" description="Rap-GAP" evidence="3">
    <location>
        <begin position="1145"/>
        <end position="1402"/>
    </location>
</feature>
<sequence>MYNGWISDREAIESECGIESVLNNFSSGVGRDVTVSIIKSLVHQKSASKELFNSEKDLEWTMDVICFGLTMPLTDMELETIKNCVYLYLDWSSVFSSKPKPGIPCQIVRNKEHYFAQMLKHLTNMFIPRESSTTNYQNNFCSRILSDIKTLVQEGNMGKSSSEDVLRFYLGISGRLLSQPPMKGGLADMLCEQLINSLITVWLHVSCYYFPSPTLWCTLQEEFQTWRHNHILILQWNKLTYVLTRKVLAIIFGPSYPLPSLYKNDQTEDIKLPLNMSDDIVVQCWFRFLHCMGNPVDLTNKIIIANTPNFAMYGLEHNQDPASHPSLKSLPQSFLKAMQGVSVLVKMFLGASIQDTRSTSILSQSFRGDRKSATLGPTESHIAAVFANKAATVPGVRRIADQSSAKTVRDDSNITPKTMNAIAAESNCILHLFGGWLFDVCLSGVELSKVLASVGVISCGIKPQSYHLSSEDIEAGRSLPPVIKNAFEPGRAEAFGTLCQIFCHANVNGQAILPVYLSRFYLTLAVGLCYGETKAGQVLGEILLNITDILRIDLHGVQVLIPNILQAIELILPSSDISLGYDLSLVMLRRSCIHILLSMLCLPLHFLQLPIQGLCKEKVTGCDNTHSSSQVTFISLKGRLTDLLKKALEAETDSENTQLLFAGAMLLMEDTMMVESRNDEYLKSHPASSTPCILLENVDEIGKGSPKLLHIAKTGPIKHASSSENIKQKGGDKSPKSDIGRLGKKTDTHTTKGMFVYMTNFLRQGLMFTEKWRGDLNITLAALECMSGMANYDTRFIDEDAAKRTLTWICNYIEFQAKKPPPSHSKDLHSIIVAAFQCVYIWLINHPWLVEDKYCLDAVLEVIELGLSGSKSKDKVEDKDKPSMKADKELKLISFRVRDAAECLLSLLMEQLDLFPNPCGPSTVSTLIDEEGILHHCGSPEGRKFKYFASDATLIIGLLEDSVTQPKGTSPSVIAILRGPSGKKACAINLQQFPRNNRREFVENCKRLAPLPSPAENIPDAASVSQIHFPLEVDRVEKTRTDSSIPDLGSVLNERQKEELLNIEYLMQLQEEEESLASIEEENARKQQKKTQQQPPQLSTRNEATRLFLSHLGLLTPENLQFEQEHQTQGLVALKSLDDDLETSLNSLDAFPTRTFDTLLIFFVKKGQDRAKDITNNEIPTLDNHLFTEFLHSLGWPVETSEHNGWNGDLTTSWKTKDKLTEEQQQYSMKKMFYYSDLTTELAIHVPALNLQKLKKKERSSSTSSSTSTTPKKHNTSSTPTTPTTNISSEPMMTSSVESSPQEDGVDGRHHGHHHHRTSSTERKLRKQTTVEHPILHDVRHRIHSSQSETKIVVAWLQNFNDHQHFPARDLVELNAPQEASYSTGYIPTGRVPEREIVIIYIHPLKTGLFRIMVATVFGSSIGGPLVDGMVCSRRVLGSMVRSTAINICRRRRLEIDSYSPPHVCRKIRIQEMIRKHTIKQTVPEFYASLLQE</sequence>
<dbReference type="Proteomes" id="UP000594262">
    <property type="component" value="Unplaced"/>
</dbReference>
<evidence type="ECO:0000259" key="3">
    <source>
        <dbReference type="PROSITE" id="PS50085"/>
    </source>
</evidence>
<feature type="compositionally biased region" description="Polar residues" evidence="2">
    <location>
        <begin position="1291"/>
        <end position="1302"/>
    </location>
</feature>
<dbReference type="EnsemblMetazoa" id="CLYHEMT023519.1">
    <property type="protein sequence ID" value="CLYHEMP023519.1"/>
    <property type="gene ID" value="CLYHEMG023519"/>
</dbReference>
<dbReference type="PANTHER" id="PTHR21344:SF1">
    <property type="entry name" value="RAL GTPASE-ACTIVATING PROTEIN SUBUNIT BETA"/>
    <property type="match status" value="1"/>
</dbReference>
<name>A0A7M5XLG7_9CNID</name>
<feature type="region of interest" description="Disordered" evidence="2">
    <location>
        <begin position="1074"/>
        <end position="1100"/>
    </location>
</feature>
<dbReference type="OrthoDB" id="10009983at2759"/>
<evidence type="ECO:0000313" key="5">
    <source>
        <dbReference type="Proteomes" id="UP000594262"/>
    </source>
</evidence>
<dbReference type="GeneID" id="136811337"/>
<dbReference type="InterPro" id="IPR039930">
    <property type="entry name" value="RALGAPB"/>
</dbReference>
<dbReference type="InterPro" id="IPR046859">
    <property type="entry name" value="RGPA/RALGAPB_N"/>
</dbReference>
<proteinExistence type="predicted"/>
<dbReference type="InterPro" id="IPR000331">
    <property type="entry name" value="Rap/Ran_GAP_dom"/>
</dbReference>
<organism evidence="4 5">
    <name type="scientific">Clytia hemisphaerica</name>
    <dbReference type="NCBI Taxonomy" id="252671"/>
    <lineage>
        <taxon>Eukaryota</taxon>
        <taxon>Metazoa</taxon>
        <taxon>Cnidaria</taxon>
        <taxon>Hydrozoa</taxon>
        <taxon>Hydroidolina</taxon>
        <taxon>Leptothecata</taxon>
        <taxon>Obeliida</taxon>
        <taxon>Clytiidae</taxon>
        <taxon>Clytia</taxon>
    </lineage>
</organism>
<dbReference type="PANTHER" id="PTHR21344">
    <property type="entry name" value="RAL GTPASE-ACTIVATING PROTEIN SUBUNIT BETA"/>
    <property type="match status" value="1"/>
</dbReference>
<accession>A0A7M5XLG7</accession>
<dbReference type="InterPro" id="IPR035974">
    <property type="entry name" value="Rap/Ran-GAP_sf"/>
</dbReference>
<feature type="compositionally biased region" description="Low complexity" evidence="2">
    <location>
        <begin position="1261"/>
        <end position="1289"/>
    </location>
</feature>
<keyword evidence="5" id="KW-1185">Reference proteome</keyword>
<feature type="region of interest" description="Disordered" evidence="2">
    <location>
        <begin position="1253"/>
        <end position="1328"/>
    </location>
</feature>
<dbReference type="Gene3D" id="3.40.50.11210">
    <property type="entry name" value="Rap/Ran-GAP"/>
    <property type="match status" value="1"/>
</dbReference>
<dbReference type="SUPFAM" id="SSF111347">
    <property type="entry name" value="Rap/Ran-GAP"/>
    <property type="match status" value="2"/>
</dbReference>
<feature type="region of interest" description="Disordered" evidence="2">
    <location>
        <begin position="715"/>
        <end position="746"/>
    </location>
</feature>
<reference evidence="4" key="1">
    <citation type="submission" date="2021-01" db="UniProtKB">
        <authorList>
            <consortium name="EnsemblMetazoa"/>
        </authorList>
    </citation>
    <scope>IDENTIFICATION</scope>
</reference>
<dbReference type="Pfam" id="PF20412">
    <property type="entry name" value="RALGAPB_N"/>
    <property type="match status" value="1"/>
</dbReference>
<evidence type="ECO:0000313" key="4">
    <source>
        <dbReference type="EnsemblMetazoa" id="CLYHEMP023519.1"/>
    </source>
</evidence>
<protein>
    <recommendedName>
        <fullName evidence="3">Rap-GAP domain-containing protein</fullName>
    </recommendedName>
</protein>
<dbReference type="PROSITE" id="PS50085">
    <property type="entry name" value="RAPGAP"/>
    <property type="match status" value="1"/>
</dbReference>
<feature type="compositionally biased region" description="Basic and acidic residues" evidence="2">
    <location>
        <begin position="726"/>
        <end position="746"/>
    </location>
</feature>
<keyword evidence="1" id="KW-0343">GTPase activation</keyword>